<evidence type="ECO:0000256" key="3">
    <source>
        <dbReference type="ARBA" id="ARBA00022679"/>
    </source>
</evidence>
<keyword evidence="4" id="KW-0547">Nucleotide-binding</keyword>
<evidence type="ECO:0000256" key="5">
    <source>
        <dbReference type="ARBA" id="ARBA00022777"/>
    </source>
</evidence>
<feature type="compositionally biased region" description="Acidic residues" evidence="7">
    <location>
        <begin position="351"/>
        <end position="360"/>
    </location>
</feature>
<gene>
    <name evidence="9" type="ORF">MNEG_1045</name>
</gene>
<keyword evidence="10" id="KW-1185">Reference proteome</keyword>
<dbReference type="GO" id="GO:0005524">
    <property type="term" value="F:ATP binding"/>
    <property type="evidence" value="ECO:0007669"/>
    <property type="project" value="UniProtKB-KW"/>
</dbReference>
<accession>A0A0D2LKG5</accession>
<reference evidence="9 10" key="1">
    <citation type="journal article" date="2013" name="BMC Genomics">
        <title>Reconstruction of the lipid metabolism for the microalga Monoraphidium neglectum from its genome sequence reveals characteristics suitable for biofuel production.</title>
        <authorList>
            <person name="Bogen C."/>
            <person name="Al-Dilaimi A."/>
            <person name="Albersmeier A."/>
            <person name="Wichmann J."/>
            <person name="Grundmann M."/>
            <person name="Rupp O."/>
            <person name="Lauersen K.J."/>
            <person name="Blifernez-Klassen O."/>
            <person name="Kalinowski J."/>
            <person name="Goesmann A."/>
            <person name="Mussgnug J.H."/>
            <person name="Kruse O."/>
        </authorList>
    </citation>
    <scope>NUCLEOTIDE SEQUENCE [LARGE SCALE GENOMIC DNA]</scope>
    <source>
        <strain evidence="9 10">SAG 48.87</strain>
    </source>
</reference>
<dbReference type="PROSITE" id="PS50290">
    <property type="entry name" value="PI3_4_KINASE_3"/>
    <property type="match status" value="1"/>
</dbReference>
<dbReference type="GO" id="GO:0004430">
    <property type="term" value="F:1-phosphatidylinositol 4-kinase activity"/>
    <property type="evidence" value="ECO:0007669"/>
    <property type="project" value="UniProtKB-EC"/>
</dbReference>
<feature type="region of interest" description="Disordered" evidence="7">
    <location>
        <begin position="350"/>
        <end position="403"/>
    </location>
</feature>
<organism evidence="9 10">
    <name type="scientific">Monoraphidium neglectum</name>
    <dbReference type="NCBI Taxonomy" id="145388"/>
    <lineage>
        <taxon>Eukaryota</taxon>
        <taxon>Viridiplantae</taxon>
        <taxon>Chlorophyta</taxon>
        <taxon>core chlorophytes</taxon>
        <taxon>Chlorophyceae</taxon>
        <taxon>CS clade</taxon>
        <taxon>Sphaeropleales</taxon>
        <taxon>Selenastraceae</taxon>
        <taxon>Monoraphidium</taxon>
    </lineage>
</organism>
<dbReference type="EMBL" id="KK100317">
    <property type="protein sequence ID" value="KIZ06904.1"/>
    <property type="molecule type" value="Genomic_DNA"/>
</dbReference>
<keyword evidence="5" id="KW-0418">Kinase</keyword>
<sequence>MAEGMGGSYACLNEAGRKVAIFKPCDEEPLAPNNPKGYIGRCLGDAGWKPTVRVGEAALREVAAYLLDHGHFARVPHTTLVRASHPNFNYAQQQHLLTDQLPACSTGGLCDDGGALGEVPLPACGLPPKLGSLQEFVSHVSDTSELGSGRLARRDVHRIGILDIRLFNTDRHAGNILCCNPSDGAESEARGRLFGGGLPGGGGGVAPYDLVPIDHGFCLPEALEPPYFEWLHWPQAMLPFEQAELDYIMALDAAADVELLCSELPMLRPQCLRVLQVGTLFLQRCAAAGLSLASMGHLMSRPLDALDGDDSNPSELERACVMARQAVETAVLLGAASASLDSSMAGLALPEGDEEEELSEEERCGAGGKEGGPSGVRAPSAAGSGCGGLQPHQQQDGDYQQSAAPRREEALGLFMFDLEPEGEGSVAGSDPPRSDAAAPQSPYSQVSIDSVGSGATGSAAISISGMADRRRDVGESSMAVARSVYAGNGFMRRPPPKAPMRAQSPRRALGARVTYPPPVVAAPPRSTSEVLSGLSEEQWAGFLGHLGAIVEEHLCSGTWKQAGAPPAAVAMSCPRF</sequence>
<dbReference type="Pfam" id="PF00454">
    <property type="entry name" value="PI3_PI4_kinase"/>
    <property type="match status" value="1"/>
</dbReference>
<comment type="similarity">
    <text evidence="1">Belongs to the PI3/PI4-kinase family. Type II PI4K subfamily.</text>
</comment>
<evidence type="ECO:0000256" key="1">
    <source>
        <dbReference type="ARBA" id="ARBA00008941"/>
    </source>
</evidence>
<dbReference type="Proteomes" id="UP000054498">
    <property type="component" value="Unassembled WGS sequence"/>
</dbReference>
<name>A0A0D2LKG5_9CHLO</name>
<keyword evidence="6" id="KW-0067">ATP-binding</keyword>
<proteinExistence type="inferred from homology"/>
<keyword evidence="3" id="KW-0808">Transferase</keyword>
<evidence type="ECO:0000256" key="7">
    <source>
        <dbReference type="SAM" id="MobiDB-lite"/>
    </source>
</evidence>
<feature type="domain" description="PI3K/PI4K catalytic" evidence="8">
    <location>
        <begin position="1"/>
        <end position="336"/>
    </location>
</feature>
<evidence type="ECO:0000256" key="6">
    <source>
        <dbReference type="ARBA" id="ARBA00022840"/>
    </source>
</evidence>
<evidence type="ECO:0000259" key="8">
    <source>
        <dbReference type="PROSITE" id="PS50290"/>
    </source>
</evidence>
<dbReference type="RefSeq" id="XP_013905923.1">
    <property type="nucleotide sequence ID" value="XM_014050469.1"/>
</dbReference>
<dbReference type="InterPro" id="IPR044571">
    <property type="entry name" value="P4KG1-8"/>
</dbReference>
<dbReference type="InterPro" id="IPR000403">
    <property type="entry name" value="PI3/4_kinase_cat_dom"/>
</dbReference>
<dbReference type="PANTHER" id="PTHR45800">
    <property type="entry name" value="PHOSPHATIDYLINOSITOL 4-KINASE GAMMA"/>
    <property type="match status" value="1"/>
</dbReference>
<feature type="compositionally biased region" description="Gly residues" evidence="7">
    <location>
        <begin position="365"/>
        <end position="374"/>
    </location>
</feature>
<dbReference type="GeneID" id="25727613"/>
<evidence type="ECO:0000313" key="10">
    <source>
        <dbReference type="Proteomes" id="UP000054498"/>
    </source>
</evidence>
<feature type="compositionally biased region" description="Low complexity" evidence="7">
    <location>
        <begin position="390"/>
        <end position="401"/>
    </location>
</feature>
<dbReference type="EC" id="2.7.1.67" evidence="2"/>
<protein>
    <recommendedName>
        <fullName evidence="2">1-phosphatidylinositol 4-kinase</fullName>
        <ecNumber evidence="2">2.7.1.67</ecNumber>
    </recommendedName>
</protein>
<evidence type="ECO:0000256" key="4">
    <source>
        <dbReference type="ARBA" id="ARBA00022741"/>
    </source>
</evidence>
<dbReference type="PANTHER" id="PTHR45800:SF11">
    <property type="entry name" value="PHOSPHATIDYLINOSITOL 3-KINASE-RELATED PROTEIN KINASE"/>
    <property type="match status" value="1"/>
</dbReference>
<evidence type="ECO:0000313" key="9">
    <source>
        <dbReference type="EMBL" id="KIZ06904.1"/>
    </source>
</evidence>
<evidence type="ECO:0000256" key="2">
    <source>
        <dbReference type="ARBA" id="ARBA00012169"/>
    </source>
</evidence>
<dbReference type="AlphaFoldDB" id="A0A0D2LKG5"/>
<feature type="compositionally biased region" description="Polar residues" evidence="7">
    <location>
        <begin position="441"/>
        <end position="450"/>
    </location>
</feature>
<dbReference type="OrthoDB" id="5839at2759"/>
<dbReference type="KEGG" id="mng:MNEG_1045"/>
<feature type="region of interest" description="Disordered" evidence="7">
    <location>
        <begin position="420"/>
        <end position="455"/>
    </location>
</feature>